<evidence type="ECO:0000313" key="3">
    <source>
        <dbReference type="Proteomes" id="UP001529510"/>
    </source>
</evidence>
<organism evidence="2 3">
    <name type="scientific">Cirrhinus mrigala</name>
    <name type="common">Mrigala</name>
    <dbReference type="NCBI Taxonomy" id="683832"/>
    <lineage>
        <taxon>Eukaryota</taxon>
        <taxon>Metazoa</taxon>
        <taxon>Chordata</taxon>
        <taxon>Craniata</taxon>
        <taxon>Vertebrata</taxon>
        <taxon>Euteleostomi</taxon>
        <taxon>Actinopterygii</taxon>
        <taxon>Neopterygii</taxon>
        <taxon>Teleostei</taxon>
        <taxon>Ostariophysi</taxon>
        <taxon>Cypriniformes</taxon>
        <taxon>Cyprinidae</taxon>
        <taxon>Labeoninae</taxon>
        <taxon>Labeonini</taxon>
        <taxon>Cirrhinus</taxon>
    </lineage>
</organism>
<protein>
    <submittedName>
        <fullName evidence="2">Uncharacterized protein</fullName>
    </submittedName>
</protein>
<proteinExistence type="predicted"/>
<reference evidence="2 3" key="1">
    <citation type="submission" date="2024-05" db="EMBL/GenBank/DDBJ databases">
        <title>Genome sequencing and assembly of Indian major carp, Cirrhinus mrigala (Hamilton, 1822).</title>
        <authorList>
            <person name="Mohindra V."/>
            <person name="Chowdhury L.M."/>
            <person name="Lal K."/>
            <person name="Jena J.K."/>
        </authorList>
    </citation>
    <scope>NUCLEOTIDE SEQUENCE [LARGE SCALE GENOMIC DNA]</scope>
    <source>
        <strain evidence="2">CM1030</strain>
        <tissue evidence="2">Blood</tissue>
    </source>
</reference>
<feature type="region of interest" description="Disordered" evidence="1">
    <location>
        <begin position="1"/>
        <end position="66"/>
    </location>
</feature>
<name>A0ABD0NQF5_CIRMR</name>
<gene>
    <name evidence="2" type="ORF">M9458_041969</name>
</gene>
<dbReference type="Proteomes" id="UP001529510">
    <property type="component" value="Unassembled WGS sequence"/>
</dbReference>
<comment type="caution">
    <text evidence="2">The sequence shown here is derived from an EMBL/GenBank/DDBJ whole genome shotgun (WGS) entry which is preliminary data.</text>
</comment>
<feature type="compositionally biased region" description="Polar residues" evidence="1">
    <location>
        <begin position="1"/>
        <end position="49"/>
    </location>
</feature>
<dbReference type="AlphaFoldDB" id="A0ABD0NQF5"/>
<evidence type="ECO:0000256" key="1">
    <source>
        <dbReference type="SAM" id="MobiDB-lite"/>
    </source>
</evidence>
<evidence type="ECO:0000313" key="2">
    <source>
        <dbReference type="EMBL" id="KAL0162573.1"/>
    </source>
</evidence>
<sequence length="66" mass="7248">MADRTNFSRGVTSRSTFHAGQQRATRDQQASAYNDPSASPSLSHGNSQVRRPGTGIFSKFTSKFVR</sequence>
<feature type="non-terminal residue" evidence="2">
    <location>
        <position position="66"/>
    </location>
</feature>
<accession>A0ABD0NQF5</accession>
<dbReference type="EMBL" id="JAMKFB020000021">
    <property type="protein sequence ID" value="KAL0162573.1"/>
    <property type="molecule type" value="Genomic_DNA"/>
</dbReference>
<keyword evidence="3" id="KW-1185">Reference proteome</keyword>